<dbReference type="OrthoDB" id="9777312at2"/>
<proteinExistence type="predicted"/>
<reference evidence="1 2" key="1">
    <citation type="journal article" date="2011" name="Front. Microbiol.">
        <title>Genomic signatures of strain selection and enhancement in Bacillus atrophaeus var. globigii, a historical biowarfare simulant.</title>
        <authorList>
            <person name="Gibbons H.S."/>
            <person name="Broomall S.M."/>
            <person name="McNew L.A."/>
            <person name="Daligault H."/>
            <person name="Chapman C."/>
            <person name="Bruce D."/>
            <person name="Karavis M."/>
            <person name="Krepps M."/>
            <person name="McGregor P.A."/>
            <person name="Hong C."/>
            <person name="Park K.H."/>
            <person name="Akmal A."/>
            <person name="Feldman A."/>
            <person name="Lin J.S."/>
            <person name="Chang W.E."/>
            <person name="Higgs B.W."/>
            <person name="Demirev P."/>
            <person name="Lindquist J."/>
            <person name="Liem A."/>
            <person name="Fochler E."/>
            <person name="Read T.D."/>
            <person name="Tapia R."/>
            <person name="Johnson S."/>
            <person name="Bishop-Lilly K.A."/>
            <person name="Detter C."/>
            <person name="Han C."/>
            <person name="Sozhamannan S."/>
            <person name="Rosenzweig C.N."/>
            <person name="Skowronski E.W."/>
        </authorList>
    </citation>
    <scope>NUCLEOTIDE SEQUENCE [LARGE SCALE GENOMIC DNA]</scope>
    <source>
        <strain evidence="1 2">AK5</strain>
    </source>
</reference>
<dbReference type="AlphaFoldDB" id="A0A432VRL9"/>
<protein>
    <recommendedName>
        <fullName evidence="3">Restriction endonuclease</fullName>
    </recommendedName>
</protein>
<name>A0A432VRL9_9GAMM</name>
<keyword evidence="2" id="KW-1185">Reference proteome</keyword>
<sequence>MPFDILSDLVSLLNGPLNKKTEGKTGISLEPVVENALISISSKHNIQEIVLISGHKFPDITFKVNGRTFGLEVKTTSSQRWSSMGGSIMETTKIEGLEDIFILFGMFGGTRPEFKWRRFEECADNIKITHSPRYTINMDTPDGGSIFNKIGVSYEQVSGLENKFSVFRSYLKSQANPGEDVWWLPESEEIDEQQSSFVKAFDSLDSSLQTRITTEILVLFPELFGNKSRSKYYRASAYMVSRYSVTDHCLRDRFTAGGKVYVAEIGEKVPKMMCFLSDELVFQSLIDCLNNLDLELLTEYWEIPTAEISQNGKVRSWYKLLKKQINNNNAYYLGPLLRSAFRKYIVPN</sequence>
<dbReference type="RefSeq" id="WP_126793715.1">
    <property type="nucleotide sequence ID" value="NZ_PIPI01000007.1"/>
</dbReference>
<evidence type="ECO:0008006" key="3">
    <source>
        <dbReference type="Google" id="ProtNLM"/>
    </source>
</evidence>
<comment type="caution">
    <text evidence="1">The sequence shown here is derived from an EMBL/GenBank/DDBJ whole genome shotgun (WGS) entry which is preliminary data.</text>
</comment>
<evidence type="ECO:0000313" key="1">
    <source>
        <dbReference type="EMBL" id="RUO18935.1"/>
    </source>
</evidence>
<accession>A0A432VRL9</accession>
<evidence type="ECO:0000313" key="2">
    <source>
        <dbReference type="Proteomes" id="UP000288212"/>
    </source>
</evidence>
<dbReference type="EMBL" id="PIPI01000007">
    <property type="protein sequence ID" value="RUO18935.1"/>
    <property type="molecule type" value="Genomic_DNA"/>
</dbReference>
<dbReference type="Proteomes" id="UP000288212">
    <property type="component" value="Unassembled WGS sequence"/>
</dbReference>
<organism evidence="1 2">
    <name type="scientific">Aliidiomarina haloalkalitolerans</name>
    <dbReference type="NCBI Taxonomy" id="859059"/>
    <lineage>
        <taxon>Bacteria</taxon>
        <taxon>Pseudomonadati</taxon>
        <taxon>Pseudomonadota</taxon>
        <taxon>Gammaproteobacteria</taxon>
        <taxon>Alteromonadales</taxon>
        <taxon>Idiomarinaceae</taxon>
        <taxon>Aliidiomarina</taxon>
    </lineage>
</organism>
<gene>
    <name evidence="1" type="ORF">CWE06_10095</name>
</gene>